<dbReference type="EMBL" id="CP024200">
    <property type="protein sequence ID" value="AUG55462.1"/>
    <property type="molecule type" value="Genomic_DNA"/>
</dbReference>
<gene>
    <name evidence="1" type="ORF">CSC3H3_21610</name>
</gene>
<dbReference type="Gene3D" id="3.40.50.2000">
    <property type="entry name" value="Glycogen Phosphorylase B"/>
    <property type="match status" value="1"/>
</dbReference>
<keyword evidence="2" id="KW-1185">Reference proteome</keyword>
<proteinExistence type="predicted"/>
<sequence length="387" mass="43903">MTPAPTPADIPAMEQKIRTALEKQQHDVAEALCRDMLVQGGQLHVWRWLVLALRQQSKAQEALPILEMLVEQLPGNLDVRFDLAEVLLLLGEFGRGWREYKYRYSLGHTTHMDRKVQKPLWDGRLLRGKTLLVHDEQGFGDTFQFLRLIGAAKERSQARIILQIREEQQSFAKRMTGIDDVIIQGALPPEFDMHCHLMTLPMALGLKMQDLPGEVPYLKTSPERLKKWKKRLKDLPRPLVGLVWAGRPTHLNDANRSLAFAELAPLGDSGVTFVAVQKGDRADDAKTPPAGMNVISLSDEIEDFEDTAAIFQILDLLISVDSSPVHLAGAIGRPAWVMLPFVPDWRWLLDREDTPWYPSVRLFRQPRAGDWHSVIANIRTALLEKFA</sequence>
<dbReference type="Pfam" id="PF14559">
    <property type="entry name" value="TPR_19"/>
    <property type="match status" value="1"/>
</dbReference>
<keyword evidence="1" id="KW-0614">Plasmid</keyword>
<organism evidence="1 2">
    <name type="scientific">Thalassospira marina</name>
    <dbReference type="NCBI Taxonomy" id="2048283"/>
    <lineage>
        <taxon>Bacteria</taxon>
        <taxon>Pseudomonadati</taxon>
        <taxon>Pseudomonadota</taxon>
        <taxon>Alphaproteobacteria</taxon>
        <taxon>Rhodospirillales</taxon>
        <taxon>Thalassospiraceae</taxon>
        <taxon>Thalassospira</taxon>
    </lineage>
</organism>
<dbReference type="SUPFAM" id="SSF48452">
    <property type="entry name" value="TPR-like"/>
    <property type="match status" value="1"/>
</dbReference>
<keyword evidence="1" id="KW-0808">Transferase</keyword>
<dbReference type="Gene3D" id="1.25.40.10">
    <property type="entry name" value="Tetratricopeptide repeat domain"/>
    <property type="match status" value="1"/>
</dbReference>
<dbReference type="RefSeq" id="WP_101286501.1">
    <property type="nucleotide sequence ID" value="NZ_CP024200.1"/>
</dbReference>
<evidence type="ECO:0000313" key="1">
    <source>
        <dbReference type="EMBL" id="AUG55462.1"/>
    </source>
</evidence>
<reference evidence="1 2" key="1">
    <citation type="submission" date="2017-10" db="EMBL/GenBank/DDBJ databases">
        <title>Biodiversity and function of Thalassospira species in the particle-attached aromatic-hydrocarbon-degrading consortia from the surface seawater of the China South Sea.</title>
        <authorList>
            <person name="Dong C."/>
            <person name="Liu R."/>
            <person name="Shao Z."/>
        </authorList>
    </citation>
    <scope>NUCLEOTIDE SEQUENCE [LARGE SCALE GENOMIC DNA]</scope>
    <source>
        <strain evidence="1 2">CSC3H3</strain>
        <plasmid evidence="2">pcsc3h3</plasmid>
    </source>
</reference>
<dbReference type="GO" id="GO:0016740">
    <property type="term" value="F:transferase activity"/>
    <property type="evidence" value="ECO:0007669"/>
    <property type="project" value="UniProtKB-KW"/>
</dbReference>
<dbReference type="SUPFAM" id="SSF53756">
    <property type="entry name" value="UDP-Glycosyltransferase/glycogen phosphorylase"/>
    <property type="match status" value="1"/>
</dbReference>
<dbReference type="Proteomes" id="UP000233458">
    <property type="component" value="Plasmid pCSC3H3"/>
</dbReference>
<protein>
    <submittedName>
        <fullName evidence="1">Glycosyl transferase family 8</fullName>
    </submittedName>
</protein>
<name>A0ABN5FPS0_9PROT</name>
<geneLocation type="plasmid" evidence="2">
    <name>pcsc3h3</name>
</geneLocation>
<dbReference type="InterPro" id="IPR011990">
    <property type="entry name" value="TPR-like_helical_dom_sf"/>
</dbReference>
<evidence type="ECO:0000313" key="2">
    <source>
        <dbReference type="Proteomes" id="UP000233458"/>
    </source>
</evidence>
<accession>A0ABN5FPS0</accession>